<gene>
    <name evidence="2" type="ORF">PXX05_12505</name>
</gene>
<evidence type="ECO:0008006" key="4">
    <source>
        <dbReference type="Google" id="ProtNLM"/>
    </source>
</evidence>
<organism evidence="2 3">
    <name type="scientific">Legionella cardiaca</name>
    <dbReference type="NCBI Taxonomy" id="1071983"/>
    <lineage>
        <taxon>Bacteria</taxon>
        <taxon>Pseudomonadati</taxon>
        <taxon>Pseudomonadota</taxon>
        <taxon>Gammaproteobacteria</taxon>
        <taxon>Legionellales</taxon>
        <taxon>Legionellaceae</taxon>
        <taxon>Legionella</taxon>
    </lineage>
</organism>
<protein>
    <recommendedName>
        <fullName evidence="4">Coiled-coil protein</fullName>
    </recommendedName>
</protein>
<evidence type="ECO:0000256" key="1">
    <source>
        <dbReference type="SAM" id="Phobius"/>
    </source>
</evidence>
<keyword evidence="1" id="KW-0812">Transmembrane</keyword>
<evidence type="ECO:0000313" key="3">
    <source>
        <dbReference type="Proteomes" id="UP001222087"/>
    </source>
</evidence>
<sequence>MTAVLQRLQSKIGYKFEREPGNNAPIWGFSNFLEEKPTAYFESFVRSHAVLNFEYSVFCSKLANDLLQKNSGANSSLCDDELNEQVASALAMSELLTYIYRHYLSVPREVARLKEEQAIFRTWLQSRNYYQFEASNVVAQQDTKTMSSPGFFTQQVRDRTAWLNWPRLFTVRGRRVLTTLIQIPRIQKEEYFCRFILFADQFANPALTYFSWIFYVPRLAVNMVLLFKHLIPGPWLEAKEKDLSWLTRLQGQLLRRWFELGNDVIWLTGGLLNCFVLTGALAPIGMYLTISFFLFDALWAGLRAFIELGRLNKLEKQYALMEQEFRLNSPEKLKEIKEYQQHLQQRMSFERQRLTLSVITTSTLFLGMCLAIPAFANPVMVFIGAVLVVTITLINYLKVQQLEKQRPPNNLMELAKPQYRDLLTKEGIFKTSTPQPHLSPLIENNDSIQIKC</sequence>
<keyword evidence="1" id="KW-0472">Membrane</keyword>
<feature type="transmembrane region" description="Helical" evidence="1">
    <location>
        <begin position="264"/>
        <end position="282"/>
    </location>
</feature>
<keyword evidence="1" id="KW-1133">Transmembrane helix</keyword>
<evidence type="ECO:0000313" key="2">
    <source>
        <dbReference type="EMBL" id="WED42708.1"/>
    </source>
</evidence>
<keyword evidence="3" id="KW-1185">Reference proteome</keyword>
<accession>A0ABY8APR5</accession>
<reference evidence="2 3" key="1">
    <citation type="submission" date="2023-02" db="EMBL/GenBank/DDBJ databases">
        <title>Genome Sequence of L. cardiaca H63T.</title>
        <authorList>
            <person name="Lopez A.E."/>
            <person name="Cianciotto N.P."/>
        </authorList>
    </citation>
    <scope>NUCLEOTIDE SEQUENCE [LARGE SCALE GENOMIC DNA]</scope>
    <source>
        <strain evidence="2 3">H63</strain>
    </source>
</reference>
<dbReference type="EMBL" id="CP119078">
    <property type="protein sequence ID" value="WED42708.1"/>
    <property type="molecule type" value="Genomic_DNA"/>
</dbReference>
<proteinExistence type="predicted"/>
<name>A0ABY8APR5_9GAMM</name>
<feature type="transmembrane region" description="Helical" evidence="1">
    <location>
        <begin position="379"/>
        <end position="397"/>
    </location>
</feature>
<feature type="transmembrane region" description="Helical" evidence="1">
    <location>
        <begin position="354"/>
        <end position="373"/>
    </location>
</feature>
<dbReference type="RefSeq" id="WP_275088524.1">
    <property type="nucleotide sequence ID" value="NZ_CP119078.1"/>
</dbReference>
<dbReference type="Proteomes" id="UP001222087">
    <property type="component" value="Chromosome"/>
</dbReference>